<comment type="caution">
    <text evidence="1">The sequence shown here is derived from an EMBL/GenBank/DDBJ whole genome shotgun (WGS) entry which is preliminary data.</text>
</comment>
<reference evidence="1 2" key="1">
    <citation type="submission" date="2016-03" db="EMBL/GenBank/DDBJ databases">
        <title>EvidentialGene: Evidence-directed Construction of Genes on Genomes.</title>
        <authorList>
            <person name="Gilbert D.G."/>
            <person name="Choi J.-H."/>
            <person name="Mockaitis K."/>
            <person name="Colbourne J."/>
            <person name="Pfrender M."/>
        </authorList>
    </citation>
    <scope>NUCLEOTIDE SEQUENCE [LARGE SCALE GENOMIC DNA]</scope>
    <source>
        <strain evidence="1 2">Xinb3</strain>
        <tissue evidence="1">Complete organism</tissue>
    </source>
</reference>
<dbReference type="EMBL" id="LRGB01002833">
    <property type="protein sequence ID" value="KZS06191.1"/>
    <property type="molecule type" value="Genomic_DNA"/>
</dbReference>
<accession>A0A164NS50</accession>
<proteinExistence type="predicted"/>
<evidence type="ECO:0000313" key="2">
    <source>
        <dbReference type="Proteomes" id="UP000076858"/>
    </source>
</evidence>
<sequence>MFYLLQSKTNTILTKYKQTNNKAFIMKVLMKFAMRCILCLSYDFPRIKLAMITEWGNVILGVILLASFSY</sequence>
<dbReference type="Proteomes" id="UP000076858">
    <property type="component" value="Unassembled WGS sequence"/>
</dbReference>
<evidence type="ECO:0000313" key="1">
    <source>
        <dbReference type="EMBL" id="KZS06191.1"/>
    </source>
</evidence>
<gene>
    <name evidence="1" type="ORF">APZ42_030429</name>
</gene>
<dbReference type="AlphaFoldDB" id="A0A164NS50"/>
<name>A0A164NS50_9CRUS</name>
<protein>
    <submittedName>
        <fullName evidence="1">Uncharacterized protein</fullName>
    </submittedName>
</protein>
<keyword evidence="2" id="KW-1185">Reference proteome</keyword>
<organism evidence="1 2">
    <name type="scientific">Daphnia magna</name>
    <dbReference type="NCBI Taxonomy" id="35525"/>
    <lineage>
        <taxon>Eukaryota</taxon>
        <taxon>Metazoa</taxon>
        <taxon>Ecdysozoa</taxon>
        <taxon>Arthropoda</taxon>
        <taxon>Crustacea</taxon>
        <taxon>Branchiopoda</taxon>
        <taxon>Diplostraca</taxon>
        <taxon>Cladocera</taxon>
        <taxon>Anomopoda</taxon>
        <taxon>Daphniidae</taxon>
        <taxon>Daphnia</taxon>
    </lineage>
</organism>